<dbReference type="PROSITE" id="PS50977">
    <property type="entry name" value="HTH_TETR_2"/>
    <property type="match status" value="1"/>
</dbReference>
<name>A0ABT8FME4_9ACTN</name>
<feature type="domain" description="HTH tetR-type" evidence="3">
    <location>
        <begin position="14"/>
        <end position="74"/>
    </location>
</feature>
<dbReference type="Pfam" id="PF17932">
    <property type="entry name" value="TetR_C_24"/>
    <property type="match status" value="1"/>
</dbReference>
<dbReference type="Gene3D" id="1.10.357.10">
    <property type="entry name" value="Tetracycline Repressor, domain 2"/>
    <property type="match status" value="1"/>
</dbReference>
<dbReference type="InterPro" id="IPR050109">
    <property type="entry name" value="HTH-type_TetR-like_transc_reg"/>
</dbReference>
<dbReference type="PANTHER" id="PTHR30055:SF237">
    <property type="entry name" value="TRANSCRIPTIONAL REPRESSOR MCE3R"/>
    <property type="match status" value="1"/>
</dbReference>
<evidence type="ECO:0000259" key="3">
    <source>
        <dbReference type="PROSITE" id="PS50977"/>
    </source>
</evidence>
<comment type="caution">
    <text evidence="4">The sequence shown here is derived from an EMBL/GenBank/DDBJ whole genome shotgun (WGS) entry which is preliminary data.</text>
</comment>
<feature type="DNA-binding region" description="H-T-H motif" evidence="2">
    <location>
        <begin position="37"/>
        <end position="56"/>
    </location>
</feature>
<reference evidence="4" key="1">
    <citation type="submission" date="2023-06" db="EMBL/GenBank/DDBJ databases">
        <title>Draft genome sequence of Nocardioides sp. SOB77.</title>
        <authorList>
            <person name="Zhang G."/>
        </authorList>
    </citation>
    <scope>NUCLEOTIDE SEQUENCE</scope>
    <source>
        <strain evidence="4">SOB77</strain>
    </source>
</reference>
<sequence length="201" mass="22112">MTAPELADWRTYDAPTLPRVLDAALRCFAEQGYHGTSIRDLASEAGLSVPGVYHHHKSKQEILVALVMAVMDELLGRSEAALASAPEDPSAQFDALVESLLRFHMFRRQQAFVASTEIRSLAPESRRQYVDRRDEQQRMLDRVVVAGADAGVFGTPYPLDAARAVATLCVGVASWYREDGPLDPDELVARHLVLARGLVQG</sequence>
<dbReference type="EMBL" id="JAUHJQ010000019">
    <property type="protein sequence ID" value="MDN4175685.1"/>
    <property type="molecule type" value="Genomic_DNA"/>
</dbReference>
<protein>
    <submittedName>
        <fullName evidence="4">TetR/AcrR family transcriptional regulator</fullName>
    </submittedName>
</protein>
<proteinExistence type="predicted"/>
<evidence type="ECO:0000313" key="4">
    <source>
        <dbReference type="EMBL" id="MDN4175685.1"/>
    </source>
</evidence>
<dbReference type="InterPro" id="IPR036271">
    <property type="entry name" value="Tet_transcr_reg_TetR-rel_C_sf"/>
</dbReference>
<dbReference type="InterPro" id="IPR009057">
    <property type="entry name" value="Homeodomain-like_sf"/>
</dbReference>
<dbReference type="PANTHER" id="PTHR30055">
    <property type="entry name" value="HTH-TYPE TRANSCRIPTIONAL REGULATOR RUTR"/>
    <property type="match status" value="1"/>
</dbReference>
<evidence type="ECO:0000313" key="5">
    <source>
        <dbReference type="Proteomes" id="UP001168620"/>
    </source>
</evidence>
<gene>
    <name evidence="4" type="ORF">QWY28_22170</name>
</gene>
<dbReference type="RefSeq" id="WP_300955100.1">
    <property type="nucleotide sequence ID" value="NZ_JAUHJQ010000019.1"/>
</dbReference>
<evidence type="ECO:0000256" key="1">
    <source>
        <dbReference type="ARBA" id="ARBA00023125"/>
    </source>
</evidence>
<organism evidence="4 5">
    <name type="scientific">Nocardioides oceani</name>
    <dbReference type="NCBI Taxonomy" id="3058369"/>
    <lineage>
        <taxon>Bacteria</taxon>
        <taxon>Bacillati</taxon>
        <taxon>Actinomycetota</taxon>
        <taxon>Actinomycetes</taxon>
        <taxon>Propionibacteriales</taxon>
        <taxon>Nocardioidaceae</taxon>
        <taxon>Nocardioides</taxon>
    </lineage>
</organism>
<accession>A0ABT8FME4</accession>
<dbReference type="PRINTS" id="PR00455">
    <property type="entry name" value="HTHTETR"/>
</dbReference>
<dbReference type="InterPro" id="IPR041490">
    <property type="entry name" value="KstR2_TetR_C"/>
</dbReference>
<dbReference type="Pfam" id="PF00440">
    <property type="entry name" value="TetR_N"/>
    <property type="match status" value="1"/>
</dbReference>
<evidence type="ECO:0000256" key="2">
    <source>
        <dbReference type="PROSITE-ProRule" id="PRU00335"/>
    </source>
</evidence>
<keyword evidence="5" id="KW-1185">Reference proteome</keyword>
<dbReference type="Proteomes" id="UP001168620">
    <property type="component" value="Unassembled WGS sequence"/>
</dbReference>
<keyword evidence="1 2" id="KW-0238">DNA-binding</keyword>
<dbReference type="InterPro" id="IPR001647">
    <property type="entry name" value="HTH_TetR"/>
</dbReference>
<dbReference type="SUPFAM" id="SSF48498">
    <property type="entry name" value="Tetracyclin repressor-like, C-terminal domain"/>
    <property type="match status" value="1"/>
</dbReference>
<dbReference type="SUPFAM" id="SSF46689">
    <property type="entry name" value="Homeodomain-like"/>
    <property type="match status" value="1"/>
</dbReference>